<evidence type="ECO:0000256" key="4">
    <source>
        <dbReference type="PROSITE-ProRule" id="PRU00708"/>
    </source>
</evidence>
<feature type="repeat" description="PPR" evidence="4">
    <location>
        <begin position="20"/>
        <end position="54"/>
    </location>
</feature>
<dbReference type="PROSITE" id="PS51375">
    <property type="entry name" value="PPR"/>
    <property type="match status" value="1"/>
</dbReference>
<dbReference type="InterPro" id="IPR002885">
    <property type="entry name" value="PPR_rpt"/>
</dbReference>
<keyword evidence="3" id="KW-0809">Transit peptide</keyword>
<dbReference type="Pfam" id="PF13041">
    <property type="entry name" value="PPR_2"/>
    <property type="match status" value="1"/>
</dbReference>
<evidence type="ECO:0000256" key="1">
    <source>
        <dbReference type="ARBA" id="ARBA00007626"/>
    </source>
</evidence>
<comment type="similarity">
    <text evidence="1">Belongs to the PPR family. P subfamily.</text>
</comment>
<evidence type="ECO:0000313" key="5">
    <source>
        <dbReference type="EMBL" id="JAD34058.1"/>
    </source>
</evidence>
<dbReference type="EMBL" id="GBRH01263837">
    <property type="protein sequence ID" value="JAD34058.1"/>
    <property type="molecule type" value="Transcribed_RNA"/>
</dbReference>
<keyword evidence="2" id="KW-0677">Repeat</keyword>
<dbReference type="Gene3D" id="1.25.40.10">
    <property type="entry name" value="Tetratricopeptide repeat domain"/>
    <property type="match status" value="1"/>
</dbReference>
<protein>
    <recommendedName>
        <fullName evidence="6">Pentatricopeptide repeat-containing protein</fullName>
    </recommendedName>
</protein>
<reference evidence="5" key="2">
    <citation type="journal article" date="2015" name="Data Brief">
        <title>Shoot transcriptome of the giant reed, Arundo donax.</title>
        <authorList>
            <person name="Barrero R.A."/>
            <person name="Guerrero F.D."/>
            <person name="Moolhuijzen P."/>
            <person name="Goolsby J.A."/>
            <person name="Tidwell J."/>
            <person name="Bellgard S.E."/>
            <person name="Bellgard M.I."/>
        </authorList>
    </citation>
    <scope>NUCLEOTIDE SEQUENCE</scope>
    <source>
        <tissue evidence="5">Shoot tissue taken approximately 20 cm above the soil surface</tissue>
    </source>
</reference>
<sequence length="70" mass="7581">MGEAMDIVLRRMPELGCSPTIVTYGTVLKGLCANKRSQEALKLLQMMVDDGGSCALNLVSYNTVIDGLFK</sequence>
<dbReference type="NCBIfam" id="TIGR00756">
    <property type="entry name" value="PPR"/>
    <property type="match status" value="1"/>
</dbReference>
<dbReference type="AlphaFoldDB" id="A0A0A8Z8R1"/>
<reference evidence="5" key="1">
    <citation type="submission" date="2014-09" db="EMBL/GenBank/DDBJ databases">
        <authorList>
            <person name="Magalhaes I.L.F."/>
            <person name="Oliveira U."/>
            <person name="Santos F.R."/>
            <person name="Vidigal T.H.D.A."/>
            <person name="Brescovit A.D."/>
            <person name="Santos A.J."/>
        </authorList>
    </citation>
    <scope>NUCLEOTIDE SEQUENCE</scope>
    <source>
        <tissue evidence="5">Shoot tissue taken approximately 20 cm above the soil surface</tissue>
    </source>
</reference>
<evidence type="ECO:0000256" key="2">
    <source>
        <dbReference type="ARBA" id="ARBA00022737"/>
    </source>
</evidence>
<dbReference type="PANTHER" id="PTHR46128:SF358">
    <property type="entry name" value="TETRATRICOPEPTIDE REPEAT (TPR)-LIKE SUPERFAMILY PROTEIN"/>
    <property type="match status" value="1"/>
</dbReference>
<name>A0A0A8Z8R1_ARUDO</name>
<evidence type="ECO:0008006" key="6">
    <source>
        <dbReference type="Google" id="ProtNLM"/>
    </source>
</evidence>
<proteinExistence type="inferred from homology"/>
<dbReference type="InterPro" id="IPR011990">
    <property type="entry name" value="TPR-like_helical_dom_sf"/>
</dbReference>
<dbReference type="InterPro" id="IPR050872">
    <property type="entry name" value="PPR_P_subfamily"/>
</dbReference>
<evidence type="ECO:0000256" key="3">
    <source>
        <dbReference type="ARBA" id="ARBA00022946"/>
    </source>
</evidence>
<dbReference type="PANTHER" id="PTHR46128">
    <property type="entry name" value="MITOCHONDRIAL GROUP I INTRON SPLICING FACTOR CCM1"/>
    <property type="match status" value="1"/>
</dbReference>
<organism evidence="5">
    <name type="scientific">Arundo donax</name>
    <name type="common">Giant reed</name>
    <name type="synonym">Donax arundinaceus</name>
    <dbReference type="NCBI Taxonomy" id="35708"/>
    <lineage>
        <taxon>Eukaryota</taxon>
        <taxon>Viridiplantae</taxon>
        <taxon>Streptophyta</taxon>
        <taxon>Embryophyta</taxon>
        <taxon>Tracheophyta</taxon>
        <taxon>Spermatophyta</taxon>
        <taxon>Magnoliopsida</taxon>
        <taxon>Liliopsida</taxon>
        <taxon>Poales</taxon>
        <taxon>Poaceae</taxon>
        <taxon>PACMAD clade</taxon>
        <taxon>Arundinoideae</taxon>
        <taxon>Arundineae</taxon>
        <taxon>Arundo</taxon>
    </lineage>
</organism>
<accession>A0A0A8Z8R1</accession>